<protein>
    <recommendedName>
        <fullName evidence="2">Cytochrome c domain-containing protein</fullName>
    </recommendedName>
</protein>
<dbReference type="EMBL" id="UINC01055643">
    <property type="protein sequence ID" value="SVB74752.1"/>
    <property type="molecule type" value="Genomic_DNA"/>
</dbReference>
<evidence type="ECO:0000313" key="1">
    <source>
        <dbReference type="EMBL" id="SVB74752.1"/>
    </source>
</evidence>
<proteinExistence type="predicted"/>
<name>A0A382GIP3_9ZZZZ</name>
<sequence length="159" mass="16563">MSSGRPNYQGESIVQVLRWTMAVALGGSVLGACGGDSPTDTGGNIGGGNTREILTSPKFGANIQEIFNRRDCTSSNCHGTSAQGSLTLTGGSSHADLVNVDAIGDPSKKRVTPNDAQNSYLVMKLEGRAGDRMPLGLGTLDNVDITNIRNWIDTGAPNN</sequence>
<reference evidence="1" key="1">
    <citation type="submission" date="2018-05" db="EMBL/GenBank/DDBJ databases">
        <authorList>
            <person name="Lanie J.A."/>
            <person name="Ng W.-L."/>
            <person name="Kazmierczak K.M."/>
            <person name="Andrzejewski T.M."/>
            <person name="Davidsen T.M."/>
            <person name="Wayne K.J."/>
            <person name="Tettelin H."/>
            <person name="Glass J.I."/>
            <person name="Rusch D."/>
            <person name="Podicherti R."/>
            <person name="Tsui H.-C.T."/>
            <person name="Winkler M.E."/>
        </authorList>
    </citation>
    <scope>NUCLEOTIDE SEQUENCE</scope>
</reference>
<dbReference type="PROSITE" id="PS51257">
    <property type="entry name" value="PROKAR_LIPOPROTEIN"/>
    <property type="match status" value="1"/>
</dbReference>
<dbReference type="AlphaFoldDB" id="A0A382GIP3"/>
<evidence type="ECO:0008006" key="2">
    <source>
        <dbReference type="Google" id="ProtNLM"/>
    </source>
</evidence>
<organism evidence="1">
    <name type="scientific">marine metagenome</name>
    <dbReference type="NCBI Taxonomy" id="408172"/>
    <lineage>
        <taxon>unclassified sequences</taxon>
        <taxon>metagenomes</taxon>
        <taxon>ecological metagenomes</taxon>
    </lineage>
</organism>
<accession>A0A382GIP3</accession>
<gene>
    <name evidence="1" type="ORF">METZ01_LOCUS227606</name>
</gene>